<feature type="region of interest" description="Disordered" evidence="10">
    <location>
        <begin position="1"/>
        <end position="95"/>
    </location>
</feature>
<gene>
    <name evidence="12" type="ORF">SETIT_2G287400v2</name>
</gene>
<reference evidence="12" key="1">
    <citation type="journal article" date="2012" name="Nat. Biotechnol.">
        <title>Reference genome sequence of the model plant Setaria.</title>
        <authorList>
            <person name="Bennetzen J.L."/>
            <person name="Schmutz J."/>
            <person name="Wang H."/>
            <person name="Percifield R."/>
            <person name="Hawkins J."/>
            <person name="Pontaroli A.C."/>
            <person name="Estep M."/>
            <person name="Feng L."/>
            <person name="Vaughn J.N."/>
            <person name="Grimwood J."/>
            <person name="Jenkins J."/>
            <person name="Barry K."/>
            <person name="Lindquist E."/>
            <person name="Hellsten U."/>
            <person name="Deshpande S."/>
            <person name="Wang X."/>
            <person name="Wu X."/>
            <person name="Mitros T."/>
            <person name="Triplett J."/>
            <person name="Yang X."/>
            <person name="Ye C.Y."/>
            <person name="Mauro-Herrera M."/>
            <person name="Wang L."/>
            <person name="Li P."/>
            <person name="Sharma M."/>
            <person name="Sharma R."/>
            <person name="Ronald P.C."/>
            <person name="Panaud O."/>
            <person name="Kellogg E.A."/>
            <person name="Brutnell T.P."/>
            <person name="Doust A.N."/>
            <person name="Tuskan G.A."/>
            <person name="Rokhsar D."/>
            <person name="Devos K.M."/>
        </authorList>
    </citation>
    <scope>NUCLEOTIDE SEQUENCE [LARGE SCALE GENOMIC DNA]</scope>
    <source>
        <strain evidence="12">Yugu1</strain>
    </source>
</reference>
<dbReference type="CDD" id="cd14066">
    <property type="entry name" value="STKc_IRAK"/>
    <property type="match status" value="1"/>
</dbReference>
<dbReference type="PROSITE" id="PS00107">
    <property type="entry name" value="PROTEIN_KINASE_ATP"/>
    <property type="match status" value="1"/>
</dbReference>
<dbReference type="InterPro" id="IPR001245">
    <property type="entry name" value="Ser-Thr/Tyr_kinase_cat_dom"/>
</dbReference>
<evidence type="ECO:0000256" key="1">
    <source>
        <dbReference type="ARBA" id="ARBA00012513"/>
    </source>
</evidence>
<evidence type="ECO:0000256" key="8">
    <source>
        <dbReference type="ARBA" id="ARBA00048679"/>
    </source>
</evidence>
<dbReference type="InterPro" id="IPR011009">
    <property type="entry name" value="Kinase-like_dom_sf"/>
</dbReference>
<proteinExistence type="predicted"/>
<dbReference type="InterPro" id="IPR000719">
    <property type="entry name" value="Prot_kinase_dom"/>
</dbReference>
<keyword evidence="5" id="KW-0418">Kinase</keyword>
<dbReference type="InterPro" id="IPR050823">
    <property type="entry name" value="Plant_Ser_Thr_Prot_Kinase"/>
</dbReference>
<feature type="compositionally biased region" description="Low complexity" evidence="10">
    <location>
        <begin position="247"/>
        <end position="262"/>
    </location>
</feature>
<feature type="compositionally biased region" description="Low complexity" evidence="10">
    <location>
        <begin position="213"/>
        <end position="235"/>
    </location>
</feature>
<dbReference type="Pfam" id="PF07714">
    <property type="entry name" value="PK_Tyr_Ser-Thr"/>
    <property type="match status" value="1"/>
</dbReference>
<keyword evidence="3" id="KW-0808">Transferase</keyword>
<keyword evidence="6 9" id="KW-0067">ATP-binding</keyword>
<evidence type="ECO:0000256" key="2">
    <source>
        <dbReference type="ARBA" id="ARBA00022527"/>
    </source>
</evidence>
<evidence type="ECO:0000256" key="4">
    <source>
        <dbReference type="ARBA" id="ARBA00022741"/>
    </source>
</evidence>
<dbReference type="Gene3D" id="1.10.510.10">
    <property type="entry name" value="Transferase(Phosphotransferase) domain 1"/>
    <property type="match status" value="1"/>
</dbReference>
<dbReference type="PROSITE" id="PS00108">
    <property type="entry name" value="PROTEIN_KINASE_ST"/>
    <property type="match status" value="1"/>
</dbReference>
<dbReference type="GO" id="GO:0004674">
    <property type="term" value="F:protein serine/threonine kinase activity"/>
    <property type="evidence" value="ECO:0007669"/>
    <property type="project" value="UniProtKB-KW"/>
</dbReference>
<evidence type="ECO:0000256" key="10">
    <source>
        <dbReference type="SAM" id="MobiDB-lite"/>
    </source>
</evidence>
<protein>
    <recommendedName>
        <fullName evidence="1">non-specific serine/threonine protein kinase</fullName>
        <ecNumber evidence="1">2.7.11.1</ecNumber>
    </recommendedName>
</protein>
<dbReference type="EC" id="2.7.11.1" evidence="1"/>
<feature type="domain" description="Protein kinase" evidence="11">
    <location>
        <begin position="289"/>
        <end position="574"/>
    </location>
</feature>
<evidence type="ECO:0000259" key="11">
    <source>
        <dbReference type="PROSITE" id="PS50011"/>
    </source>
</evidence>
<evidence type="ECO:0000256" key="6">
    <source>
        <dbReference type="ARBA" id="ARBA00022840"/>
    </source>
</evidence>
<evidence type="ECO:0000256" key="3">
    <source>
        <dbReference type="ARBA" id="ARBA00022679"/>
    </source>
</evidence>
<dbReference type="SUPFAM" id="SSF56112">
    <property type="entry name" value="Protein kinase-like (PK-like)"/>
    <property type="match status" value="1"/>
</dbReference>
<dbReference type="InterPro" id="IPR017441">
    <property type="entry name" value="Protein_kinase_ATP_BS"/>
</dbReference>
<dbReference type="PANTHER" id="PTHR45621">
    <property type="entry name" value="OS01G0588500 PROTEIN-RELATED"/>
    <property type="match status" value="1"/>
</dbReference>
<comment type="catalytic activity">
    <reaction evidence="8">
        <text>L-seryl-[protein] + ATP = O-phospho-L-seryl-[protein] + ADP + H(+)</text>
        <dbReference type="Rhea" id="RHEA:17989"/>
        <dbReference type="Rhea" id="RHEA-COMP:9863"/>
        <dbReference type="Rhea" id="RHEA-COMP:11604"/>
        <dbReference type="ChEBI" id="CHEBI:15378"/>
        <dbReference type="ChEBI" id="CHEBI:29999"/>
        <dbReference type="ChEBI" id="CHEBI:30616"/>
        <dbReference type="ChEBI" id="CHEBI:83421"/>
        <dbReference type="ChEBI" id="CHEBI:456216"/>
        <dbReference type="EC" id="2.7.11.1"/>
    </reaction>
</comment>
<accession>A0A368Q3Q8</accession>
<reference evidence="12" key="2">
    <citation type="submission" date="2015-07" db="EMBL/GenBank/DDBJ databases">
        <authorList>
            <person name="Noorani M."/>
        </authorList>
    </citation>
    <scope>NUCLEOTIDE SEQUENCE</scope>
    <source>
        <strain evidence="12">Yugu1</strain>
    </source>
</reference>
<dbReference type="PROSITE" id="PS50011">
    <property type="entry name" value="PROTEIN_KINASE_DOM"/>
    <property type="match status" value="1"/>
</dbReference>
<dbReference type="Gene3D" id="3.30.200.20">
    <property type="entry name" value="Phosphorylase Kinase, domain 1"/>
    <property type="match status" value="1"/>
</dbReference>
<evidence type="ECO:0000256" key="5">
    <source>
        <dbReference type="ARBA" id="ARBA00022777"/>
    </source>
</evidence>
<keyword evidence="2" id="KW-0723">Serine/threonine-protein kinase</keyword>
<feature type="binding site" evidence="9">
    <location>
        <position position="324"/>
    </location>
    <ligand>
        <name>ATP</name>
        <dbReference type="ChEBI" id="CHEBI:30616"/>
    </ligand>
</feature>
<evidence type="ECO:0000256" key="7">
    <source>
        <dbReference type="ARBA" id="ARBA00047899"/>
    </source>
</evidence>
<organism evidence="12">
    <name type="scientific">Setaria italica</name>
    <name type="common">Foxtail millet</name>
    <name type="synonym">Panicum italicum</name>
    <dbReference type="NCBI Taxonomy" id="4555"/>
    <lineage>
        <taxon>Eukaryota</taxon>
        <taxon>Viridiplantae</taxon>
        <taxon>Streptophyta</taxon>
        <taxon>Embryophyta</taxon>
        <taxon>Tracheophyta</taxon>
        <taxon>Spermatophyta</taxon>
        <taxon>Magnoliopsida</taxon>
        <taxon>Liliopsida</taxon>
        <taxon>Poales</taxon>
        <taxon>Poaceae</taxon>
        <taxon>PACMAD clade</taxon>
        <taxon>Panicoideae</taxon>
        <taxon>Panicodae</taxon>
        <taxon>Paniceae</taxon>
        <taxon>Cenchrinae</taxon>
        <taxon>Setaria</taxon>
    </lineage>
</organism>
<dbReference type="GO" id="GO:0005524">
    <property type="term" value="F:ATP binding"/>
    <property type="evidence" value="ECO:0007669"/>
    <property type="project" value="UniProtKB-UniRule"/>
</dbReference>
<feature type="region of interest" description="Disordered" evidence="10">
    <location>
        <begin position="208"/>
        <end position="262"/>
    </location>
</feature>
<keyword evidence="4 9" id="KW-0547">Nucleotide-binding</keyword>
<name>A0A368Q3Q8_SETIT</name>
<feature type="region of interest" description="Disordered" evidence="10">
    <location>
        <begin position="139"/>
        <end position="173"/>
    </location>
</feature>
<sequence length="602" mass="65471">MPRRGRSGAQPSQFVASAVPHPPEPSPSMTMRMTRPHRVAPQPTRTGRATAETPSPAPPPGRPAQKGGRGRAPTRCPARHRHRFSTTGPAHARTRPVPGFLILSTLSRAPSLSLPPPLLRSPFRRSHRLLSLASYKRRRRVASDPLRSGTARARCCPDPLREGGGARAARVGDSSRRRLRSCCSCSLRPGAWDMSCFGWFKRRSRSVGGSAGKRGASAPPSGPATTTTVSGVSTSRSDDSGAVRPVSKSAGSAASSQSQRSISSLYEERGHGQLRVFDYEELEAATAEFSRAQKLGEGGFGSVYKGFVRAADGKGDRIPVAVKKLNQRGLQGHKQWLAEVQFLGVLEHPNLVKLLGYCAVDSERGPQRLLVYEFMPNKSLEDHLFRRANPPLSWNGRLQVILGAAEGLAYLHEGVEVQVIYRDFKTSNILLDKDFRAKLSDFGLAREGPTGANTHVSTAVVGTHGYAAPEYIDSGHLTAKSDVWSFGVVLYEILTGRRSLDRNKPVAEQKLLEWVAQFPPDSRNFRMIMDPRLRGEYSVKAAREIAKLADSCLLKNAKERPTMSEVVEVLRRAVQAAEPDGRAPGAGAVKGKRADAAAPSRR</sequence>
<dbReference type="EMBL" id="CM003529">
    <property type="protein sequence ID" value="RCV12667.1"/>
    <property type="molecule type" value="Genomic_DNA"/>
</dbReference>
<dbReference type="InterPro" id="IPR008271">
    <property type="entry name" value="Ser/Thr_kinase_AS"/>
</dbReference>
<feature type="region of interest" description="Disordered" evidence="10">
    <location>
        <begin position="578"/>
        <end position="602"/>
    </location>
</feature>
<dbReference type="FunFam" id="3.30.200.20:FF:000228">
    <property type="entry name" value="Serine/threonine-protein kinase BIK1"/>
    <property type="match status" value="1"/>
</dbReference>
<evidence type="ECO:0000313" key="12">
    <source>
        <dbReference type="EMBL" id="RCV12667.1"/>
    </source>
</evidence>
<dbReference type="OrthoDB" id="4062651at2759"/>
<dbReference type="AlphaFoldDB" id="A0A368Q3Q8"/>
<comment type="catalytic activity">
    <reaction evidence="7">
        <text>L-threonyl-[protein] + ATP = O-phospho-L-threonyl-[protein] + ADP + H(+)</text>
        <dbReference type="Rhea" id="RHEA:46608"/>
        <dbReference type="Rhea" id="RHEA-COMP:11060"/>
        <dbReference type="Rhea" id="RHEA-COMP:11605"/>
        <dbReference type="ChEBI" id="CHEBI:15378"/>
        <dbReference type="ChEBI" id="CHEBI:30013"/>
        <dbReference type="ChEBI" id="CHEBI:30616"/>
        <dbReference type="ChEBI" id="CHEBI:61977"/>
        <dbReference type="ChEBI" id="CHEBI:456216"/>
        <dbReference type="EC" id="2.7.11.1"/>
    </reaction>
</comment>
<dbReference type="FunFam" id="1.10.510.10:FF:000095">
    <property type="entry name" value="protein STRUBBELIG-RECEPTOR FAMILY 8"/>
    <property type="match status" value="1"/>
</dbReference>
<evidence type="ECO:0000256" key="9">
    <source>
        <dbReference type="PROSITE-ProRule" id="PRU10141"/>
    </source>
</evidence>